<dbReference type="GO" id="GO:0003777">
    <property type="term" value="F:microtubule motor activity"/>
    <property type="evidence" value="ECO:0007669"/>
    <property type="project" value="InterPro"/>
</dbReference>
<evidence type="ECO:0000259" key="8">
    <source>
        <dbReference type="PROSITE" id="PS50067"/>
    </source>
</evidence>
<dbReference type="Ensembl" id="ENSSSCT00045020189.1">
    <property type="protein sequence ID" value="ENSSSCP00045013863.1"/>
    <property type="gene ID" value="ENSSSCG00045011816.1"/>
</dbReference>
<dbReference type="GO" id="GO:0008017">
    <property type="term" value="F:microtubule binding"/>
    <property type="evidence" value="ECO:0007669"/>
    <property type="project" value="InterPro"/>
</dbReference>
<keyword evidence="3 6" id="KW-0175">Coiled coil</keyword>
<dbReference type="FunFam" id="2.60.200.20:FF:000005">
    <property type="entry name" value="Kinesin family member 16B"/>
    <property type="match status" value="1"/>
</dbReference>
<feature type="region of interest" description="Disordered" evidence="7">
    <location>
        <begin position="1164"/>
        <end position="1186"/>
    </location>
</feature>
<keyword evidence="4 5" id="KW-0505">Motor protein</keyword>
<dbReference type="CDD" id="cd22732">
    <property type="entry name" value="FHA_KIF16B"/>
    <property type="match status" value="1"/>
</dbReference>
<dbReference type="Pfam" id="PF00498">
    <property type="entry name" value="FHA"/>
    <property type="match status" value="1"/>
</dbReference>
<sequence length="1753" mass="196568">MASVKVAVRVRPMNRREKDLEAKFIIQMEKSKTTITNLKIPEGGTGDSGRERTKTFTYDFSFYSADTKSPDYVSQEMVFKTLGTDVVKSAFEGYNACVFAYGQTGSGKSYTMMGDSTLYEIFSYLEIYNERVRDLLRRKSSKTFNLRVREHPKEGPYVEVKEGGNINKSLVTLGNVISALADLSQDAANPLVKKKQVFVPYRDSVLTWLLKDSLGGNSKTIMIATISPADVNYGETLSTLRYANRAKNIINKPTINEDANVKLIRELRAEIARLKMLLAQGNQIALLDSPTALSMEEKLQQNEARVQELTKEWTNKWNETQNILKEQTLALRKEGIGVVLDSELPHLIGIDDDLLSTGIILYHLKEGQTYVGREDASTEQDIVLHGLDLESEHCIFENVGGTVTLIPLNGAQCSVNGVQIMEATHLNQGAVILLGRTNMFRFNHPKEAAKLREKRKSGLLSSLSLSMTDLSKSCENLSAVMLYNPGLEFERQQREELEKLESKRKLIEEMEEKQKSDKAALERMQQEVETQRKETEIVQLQIRRQEESLKRRSFHLESKLKDLLAEKERFEEERLREQQEIELQKKKQEEESFLRVQEELQRLQELNSHEKAEKDQIFRELDQLKREKEEQYAKLELEKQRLEEQEKEQVLLVAHLEEQLREKQEMIPPLRHGEVQRAEEERQDLESIRASLLRAKEARAEGDNDDGQELEQAQLRFLEFKRRQLATLANLEKDLIQQKDLLKREVEEEQETLARLKSGNEEFGWLGQNDGGVTEAPQMAGDVEKIKPVECRLQYKERQLRCLLQHHLPMLLEEKQRACEILDRGPLGLDNTLYQVEKEMEEKEEQLAQYQASANQLQKLQATFEFTANVARQEEKVRRKEKEILESREKQQREALERAVAQLERRHSALQRRCARGLGPEEQRQKPASLSGGEGAEQSGLWASLGAEQEALEKDQERLEHEIQQLKQKICEVDGIQKGHHGTSEGKSASSSLVSSVENSPLAPLMDARISAYIEEEVQRRLQDLRCAVGNGTSTPAETAKGNEKLHNGTIQRKLKYEKSSPALLLPKEVTDAPDGEERRGVNQNHSQSRSMTWSIPGPMAPSSAPGWGACRHQAGSQALEHELSLNSHSRCSPDYKTSSFQPECFHLPKISLLNKSIPKGAEHFQGESENASEPTPRQGEHSPGITSSWTWLQRASQEVCMNSGSSQTRQSQLLCLILLESISAGTVASKLCPEQKARKESETEAVHSPESSMTAGTEGRSGLGYFYQQVSDFYRDTSTLLLQAGTKAISQARHVGVLCDPGGLASQAATFIRRLPFLKLLPLDTLLETQEVSADAHSCPKEAHVGDRREQPGARGQAGSLVPYGALGLPPAPAAAKFPGSCSGSVFCLELEGAKRGSVFKQTLVQFPDKMLKLQECPLKDFLELVASSLPELASDTSEVQGVYWLAVSTCAEPSPRAACLLLLRSALYALVLSGDPLASMVVFHALPLAELQEIQIGFAGQSLRLFGSSESLLLTVFSYNKNLCQQICQDLLCVLLSASQSSAYTNHPLLQQDLVQLSLNWQAEVPDLVLANGVRLSSKFQSTLVDLIYYVHGNLDADAPSLAEARLLLYTTVRVEGDSGQGRCQSLALLNTHIALVREDCVFYPRSHSLSSPPPGTRFDMVTCRALREFRCLVVPDPNSSTIELIFSQRPRHPPDSRSAPSKHSREAQNVLPCASTLCPGGGQNVAPEVWKLTFNSQDEALWLISHLTRL</sequence>
<evidence type="ECO:0000313" key="9">
    <source>
        <dbReference type="Ensembl" id="ENSSSCP00045013863.1"/>
    </source>
</evidence>
<evidence type="ECO:0000256" key="1">
    <source>
        <dbReference type="ARBA" id="ARBA00022741"/>
    </source>
</evidence>
<feature type="coiled-coil region" evidence="6">
    <location>
        <begin position="490"/>
        <end position="698"/>
    </location>
</feature>
<reference evidence="9" key="1">
    <citation type="submission" date="2025-08" db="UniProtKB">
        <authorList>
            <consortium name="Ensembl"/>
        </authorList>
    </citation>
    <scope>IDENTIFICATION</scope>
</reference>
<feature type="region of interest" description="Disordered" evidence="7">
    <location>
        <begin position="913"/>
        <end position="939"/>
    </location>
</feature>
<dbReference type="InterPro" id="IPR000253">
    <property type="entry name" value="FHA_dom"/>
</dbReference>
<feature type="region of interest" description="Disordered" evidence="7">
    <location>
        <begin position="1688"/>
        <end position="1708"/>
    </location>
</feature>
<dbReference type="InterPro" id="IPR008984">
    <property type="entry name" value="SMAD_FHA_dom_sf"/>
</dbReference>
<dbReference type="Gene3D" id="3.40.850.10">
    <property type="entry name" value="Kinesin motor domain"/>
    <property type="match status" value="2"/>
</dbReference>
<dbReference type="Pfam" id="PF25625">
    <property type="entry name" value="PH_NISCH_C"/>
    <property type="match status" value="1"/>
</dbReference>
<dbReference type="Gene3D" id="2.60.200.20">
    <property type="match status" value="1"/>
</dbReference>
<dbReference type="SUPFAM" id="SSF49879">
    <property type="entry name" value="SMAD/FHA domain"/>
    <property type="match status" value="1"/>
</dbReference>
<dbReference type="InterPro" id="IPR057714">
    <property type="entry name" value="PH_NISCH_C"/>
</dbReference>
<keyword evidence="1 5" id="KW-0547">Nucleotide-binding</keyword>
<evidence type="ECO:0000256" key="2">
    <source>
        <dbReference type="ARBA" id="ARBA00022840"/>
    </source>
</evidence>
<comment type="caution">
    <text evidence="5">Lacks conserved residue(s) required for the propagation of feature annotation.</text>
</comment>
<accession>A0A8D1H8N6</accession>
<feature type="region of interest" description="Disordered" evidence="7">
    <location>
        <begin position="1238"/>
        <end position="1258"/>
    </location>
</feature>
<feature type="compositionally biased region" description="Basic and acidic residues" evidence="7">
    <location>
        <begin position="1238"/>
        <end position="1248"/>
    </location>
</feature>
<feature type="coiled-coil region" evidence="6">
    <location>
        <begin position="725"/>
        <end position="759"/>
    </location>
</feature>
<proteinExistence type="inferred from homology"/>
<keyword evidence="2 5" id="KW-0067">ATP-binding</keyword>
<dbReference type="Proteomes" id="UP000694728">
    <property type="component" value="Unplaced"/>
</dbReference>
<evidence type="ECO:0000256" key="4">
    <source>
        <dbReference type="ARBA" id="ARBA00023175"/>
    </source>
</evidence>
<feature type="domain" description="Kinesin motor" evidence="8">
    <location>
        <begin position="161"/>
        <end position="249"/>
    </location>
</feature>
<evidence type="ECO:0000256" key="6">
    <source>
        <dbReference type="SAM" id="Coils"/>
    </source>
</evidence>
<dbReference type="GO" id="GO:0007018">
    <property type="term" value="P:microtubule-based movement"/>
    <property type="evidence" value="ECO:0007669"/>
    <property type="project" value="InterPro"/>
</dbReference>
<comment type="similarity">
    <text evidence="5">Belongs to the TRAFAC class myosin-kinesin ATPase superfamily. Kinesin family.</text>
</comment>
<feature type="region of interest" description="Disordered" evidence="7">
    <location>
        <begin position="1070"/>
        <end position="1114"/>
    </location>
</feature>
<dbReference type="FunFam" id="3.40.850.10:FF:000167">
    <property type="entry name" value="Uncharacterized protein"/>
    <property type="match status" value="1"/>
</dbReference>
<feature type="coiled-coil region" evidence="6">
    <location>
        <begin position="833"/>
        <end position="913"/>
    </location>
</feature>
<evidence type="ECO:0000256" key="3">
    <source>
        <dbReference type="ARBA" id="ARBA00023054"/>
    </source>
</evidence>
<dbReference type="PANTHER" id="PTHR47117">
    <property type="entry name" value="STAR-RELATED LIPID TRANSFER PROTEIN 9"/>
    <property type="match status" value="1"/>
</dbReference>
<feature type="binding site" evidence="5">
    <location>
        <begin position="102"/>
        <end position="109"/>
    </location>
    <ligand>
        <name>ATP</name>
        <dbReference type="ChEBI" id="CHEBI:30616"/>
    </ligand>
</feature>
<name>A0A8D1H8N6_PIG</name>
<evidence type="ECO:0000256" key="7">
    <source>
        <dbReference type="SAM" id="MobiDB-lite"/>
    </source>
</evidence>
<dbReference type="GO" id="GO:0005524">
    <property type="term" value="F:ATP binding"/>
    <property type="evidence" value="ECO:0007669"/>
    <property type="project" value="UniProtKB-UniRule"/>
</dbReference>
<feature type="domain" description="Kinesin motor" evidence="8">
    <location>
        <begin position="3"/>
        <end position="120"/>
    </location>
</feature>
<evidence type="ECO:0000313" key="10">
    <source>
        <dbReference type="Proteomes" id="UP000694728"/>
    </source>
</evidence>
<feature type="compositionally biased region" description="Polar residues" evidence="7">
    <location>
        <begin position="1082"/>
        <end position="1094"/>
    </location>
</feature>
<dbReference type="SUPFAM" id="SSF52540">
    <property type="entry name" value="P-loop containing nucleoside triphosphate hydrolases"/>
    <property type="match status" value="1"/>
</dbReference>
<dbReference type="PROSITE" id="PS50067">
    <property type="entry name" value="KINESIN_MOTOR_2"/>
    <property type="match status" value="2"/>
</dbReference>
<evidence type="ECO:0000256" key="5">
    <source>
        <dbReference type="PROSITE-ProRule" id="PRU00283"/>
    </source>
</evidence>
<dbReference type="SMART" id="SM00129">
    <property type="entry name" value="KISc"/>
    <property type="match status" value="1"/>
</dbReference>
<dbReference type="Pfam" id="PF00225">
    <property type="entry name" value="Kinesin"/>
    <property type="match status" value="2"/>
</dbReference>
<dbReference type="PANTHER" id="PTHR47117:SF8">
    <property type="entry name" value="KINESIN FAMILY MEMBER 16B"/>
    <property type="match status" value="1"/>
</dbReference>
<dbReference type="InterPro" id="IPR001752">
    <property type="entry name" value="Kinesin_motor_dom"/>
</dbReference>
<protein>
    <recommendedName>
        <fullName evidence="8">Kinesin motor domain-containing protein</fullName>
    </recommendedName>
</protein>
<feature type="coiled-coil region" evidence="6">
    <location>
        <begin position="264"/>
        <end position="312"/>
    </location>
</feature>
<dbReference type="InterPro" id="IPR027417">
    <property type="entry name" value="P-loop_NTPase"/>
</dbReference>
<organism evidence="9 10">
    <name type="scientific">Sus scrofa</name>
    <name type="common">Pig</name>
    <dbReference type="NCBI Taxonomy" id="9823"/>
    <lineage>
        <taxon>Eukaryota</taxon>
        <taxon>Metazoa</taxon>
        <taxon>Chordata</taxon>
        <taxon>Craniata</taxon>
        <taxon>Vertebrata</taxon>
        <taxon>Euteleostomi</taxon>
        <taxon>Mammalia</taxon>
        <taxon>Eutheria</taxon>
        <taxon>Laurasiatheria</taxon>
        <taxon>Artiodactyla</taxon>
        <taxon>Suina</taxon>
        <taxon>Suidae</taxon>
        <taxon>Sus</taxon>
    </lineage>
</organism>
<dbReference type="InterPro" id="IPR036961">
    <property type="entry name" value="Kinesin_motor_dom_sf"/>
</dbReference>